<keyword evidence="5" id="KW-1185">Reference proteome</keyword>
<dbReference type="OrthoDB" id="8690at2157"/>
<keyword evidence="3" id="KW-0408">Iron</keyword>
<dbReference type="PANTHER" id="PTHR36843:SF1">
    <property type="entry name" value="COPROHEME DECARBOXYLASE"/>
    <property type="match status" value="1"/>
</dbReference>
<reference evidence="4 5" key="1">
    <citation type="journal article" date="2017" name="Environ. Microbiol.">
        <title>Genome and epigenome of a novel marine Thaumarchaeota strain suggest viral infection, phosphorothioation DNA modification and multiple restriction systems.</title>
        <authorList>
            <person name="Ahlgren N.A."/>
            <person name="Chen Y."/>
            <person name="Needham D.M."/>
            <person name="Parada A.E."/>
            <person name="Sachdeva R."/>
            <person name="Trinh V."/>
            <person name="Chen T."/>
            <person name="Fuhrman J.A."/>
        </authorList>
    </citation>
    <scope>NUCLEOTIDE SEQUENCE [LARGE SCALE GENOMIC DNA]</scope>
    <source>
        <strain evidence="4 5">SPOT01</strain>
    </source>
</reference>
<dbReference type="AlphaFoldDB" id="A0A2Z2HM29"/>
<accession>A0A2Z2HM29</accession>
<dbReference type="Gene3D" id="3.30.70.1030">
    <property type="entry name" value="Apc35880, domain 1"/>
    <property type="match status" value="2"/>
</dbReference>
<dbReference type="InterPro" id="IPR011008">
    <property type="entry name" value="Dimeric_a/b-barrel"/>
</dbReference>
<keyword evidence="2" id="KW-0479">Metal-binding</keyword>
<evidence type="ECO:0000313" key="5">
    <source>
        <dbReference type="Proteomes" id="UP000249949"/>
    </source>
</evidence>
<keyword evidence="4" id="KW-0575">Peroxidase</keyword>
<gene>
    <name evidence="4" type="ORF">NMSP_1159</name>
</gene>
<name>A0A2Z2HM29_9ARCH</name>
<proteinExistence type="predicted"/>
<evidence type="ECO:0000256" key="1">
    <source>
        <dbReference type="ARBA" id="ARBA00022617"/>
    </source>
</evidence>
<evidence type="ECO:0000256" key="3">
    <source>
        <dbReference type="ARBA" id="ARBA00023004"/>
    </source>
</evidence>
<evidence type="ECO:0000256" key="2">
    <source>
        <dbReference type="ARBA" id="ARBA00022723"/>
    </source>
</evidence>
<sequence>MSENSEQYFFNFSFFKVDPKWRWMADLAKEESAKEVENIISNSGIMFRSYSNLGLRDDADFLFWFAAKTVEEIQIVIEKLYKTVFGKYIIASMTYLSCTRPSLYVKDQKALGFMTGNNPKKHVIVYPFTKTREWYLLPKEKRQEIMDEHIEVSKKYPQIVLNTTYSFGIHDEDFMLAFEVDEIRDFQDLIMDLRETQVSTYVKNDIPMIVCVKKDIIPLITSLG</sequence>
<dbReference type="RefSeq" id="WP_086907828.1">
    <property type="nucleotide sequence ID" value="NZ_CP021324.1"/>
</dbReference>
<dbReference type="InterPro" id="IPR010644">
    <property type="entry name" value="ChdC/CLD"/>
</dbReference>
<keyword evidence="4" id="KW-0560">Oxidoreductase</keyword>
<dbReference type="Proteomes" id="UP000249949">
    <property type="component" value="Chromosome"/>
</dbReference>
<protein>
    <submittedName>
        <fullName evidence="4">Putative heme peroxidase</fullName>
    </submittedName>
</protein>
<dbReference type="GO" id="GO:0004601">
    <property type="term" value="F:peroxidase activity"/>
    <property type="evidence" value="ECO:0007669"/>
    <property type="project" value="UniProtKB-KW"/>
</dbReference>
<organism evidence="4 5">
    <name type="scientific">Candidatus Nitrosomarinus catalinensis</name>
    <dbReference type="NCBI Taxonomy" id="1898749"/>
    <lineage>
        <taxon>Archaea</taxon>
        <taxon>Nitrososphaerota</taxon>
        <taxon>Nitrososphaeria</taxon>
        <taxon>Nitrosopumilales</taxon>
        <taxon>Nitrosopumilaceae</taxon>
        <taxon>Candidatus Nitrosomarinus</taxon>
    </lineage>
</organism>
<dbReference type="KEGG" id="nct:NMSP_1159"/>
<dbReference type="EMBL" id="CP021324">
    <property type="protein sequence ID" value="ARS64775.1"/>
    <property type="molecule type" value="Genomic_DNA"/>
</dbReference>
<keyword evidence="1" id="KW-0349">Heme</keyword>
<dbReference type="PANTHER" id="PTHR36843">
    <property type="entry name" value="HEME-DEPENDENT PEROXIDASE YWFI-RELATED"/>
    <property type="match status" value="1"/>
</dbReference>
<dbReference type="GO" id="GO:0046872">
    <property type="term" value="F:metal ion binding"/>
    <property type="evidence" value="ECO:0007669"/>
    <property type="project" value="UniProtKB-KW"/>
</dbReference>
<dbReference type="SUPFAM" id="SSF54909">
    <property type="entry name" value="Dimeric alpha+beta barrel"/>
    <property type="match status" value="1"/>
</dbReference>
<dbReference type="Pfam" id="PF06778">
    <property type="entry name" value="Chlor_dismutase"/>
    <property type="match status" value="1"/>
</dbReference>
<dbReference type="GeneID" id="32901612"/>
<evidence type="ECO:0000313" key="4">
    <source>
        <dbReference type="EMBL" id="ARS64775.1"/>
    </source>
</evidence>
<dbReference type="GO" id="GO:0020037">
    <property type="term" value="F:heme binding"/>
    <property type="evidence" value="ECO:0007669"/>
    <property type="project" value="InterPro"/>
</dbReference>